<dbReference type="AlphaFoldDB" id="A0A6N7EGJ1"/>
<dbReference type="InterPro" id="IPR004378">
    <property type="entry name" value="F420H2_quin_Rdtase"/>
</dbReference>
<comment type="caution">
    <text evidence="1">The sequence shown here is derived from an EMBL/GenBank/DDBJ whole genome shotgun (WGS) entry which is preliminary data.</text>
</comment>
<name>A0A6N7EGJ1_9MICO</name>
<dbReference type="EMBL" id="WHPC01000003">
    <property type="protein sequence ID" value="MPV35775.1"/>
    <property type="molecule type" value="Genomic_DNA"/>
</dbReference>
<reference evidence="1 2" key="1">
    <citation type="submission" date="2019-10" db="EMBL/GenBank/DDBJ databases">
        <title>Georgenia wutianyii sp. nov. and Georgenia yuyongxinii sp. nov. isolated from plateau pika (Ochotona curzoniae) in the Qinghai-Tibet plateau of China.</title>
        <authorList>
            <person name="Tian Z."/>
        </authorList>
    </citation>
    <scope>NUCLEOTIDE SEQUENCE [LARGE SCALE GENOMIC DNA]</scope>
    <source>
        <strain evidence="1 2">JCM 19765</strain>
    </source>
</reference>
<gene>
    <name evidence="1" type="ORF">GB881_01705</name>
</gene>
<organism evidence="1 2">
    <name type="scientific">Georgenia subflava</name>
    <dbReference type="NCBI Taxonomy" id="1622177"/>
    <lineage>
        <taxon>Bacteria</taxon>
        <taxon>Bacillati</taxon>
        <taxon>Actinomycetota</taxon>
        <taxon>Actinomycetes</taxon>
        <taxon>Micrococcales</taxon>
        <taxon>Bogoriellaceae</taxon>
        <taxon>Georgenia</taxon>
    </lineage>
</organism>
<proteinExistence type="predicted"/>
<evidence type="ECO:0000313" key="2">
    <source>
        <dbReference type="Proteomes" id="UP000437709"/>
    </source>
</evidence>
<dbReference type="InterPro" id="IPR012349">
    <property type="entry name" value="Split_barrel_FMN-bd"/>
</dbReference>
<dbReference type="Gene3D" id="2.30.110.10">
    <property type="entry name" value="Electron Transport, Fmn-binding Protein, Chain A"/>
    <property type="match status" value="1"/>
</dbReference>
<dbReference type="Proteomes" id="UP000437709">
    <property type="component" value="Unassembled WGS sequence"/>
</dbReference>
<dbReference type="GO" id="GO:0016491">
    <property type="term" value="F:oxidoreductase activity"/>
    <property type="evidence" value="ECO:0007669"/>
    <property type="project" value="InterPro"/>
</dbReference>
<keyword evidence="2" id="KW-1185">Reference proteome</keyword>
<protein>
    <submittedName>
        <fullName evidence="1">Nitroreductase family deazaflavin-dependent oxidoreductase</fullName>
    </submittedName>
</protein>
<accession>A0A6N7EGJ1</accession>
<evidence type="ECO:0000313" key="1">
    <source>
        <dbReference type="EMBL" id="MPV35775.1"/>
    </source>
</evidence>
<dbReference type="NCBIfam" id="TIGR00026">
    <property type="entry name" value="hi_GC_TIGR00026"/>
    <property type="match status" value="1"/>
</dbReference>
<dbReference type="OrthoDB" id="3778270at2"/>
<dbReference type="Pfam" id="PF04075">
    <property type="entry name" value="F420H2_quin_red"/>
    <property type="match status" value="1"/>
</dbReference>
<sequence length="130" mass="14480">MVTMSPLPRGIARVNRIALNRVMRVLAPRAPGFALVRHRGRRTGTEHTTPVNIFRSGAGYRIALTYGTETDWVRNVLAAGGCTVIIRGRTVELVEPRLIHDADRSWAPPVVRQILGILHVPDSMVLDVRR</sequence>